<reference evidence="7 8" key="1">
    <citation type="submission" date="2022-12" db="EMBL/GenBank/DDBJ databases">
        <title>Genomic features and morphological characterization of a novel Knufia sp. strain isolated from spacecraft assembly facility.</title>
        <authorList>
            <person name="Teixeira M."/>
            <person name="Chander A.M."/>
            <person name="Stajich J.E."/>
            <person name="Venkateswaran K."/>
        </authorList>
    </citation>
    <scope>NUCLEOTIDE SEQUENCE [LARGE SCALE GENOMIC DNA]</scope>
    <source>
        <strain evidence="7 8">FJI-L2-BK-P2</strain>
    </source>
</reference>
<dbReference type="SUPFAM" id="SSF54637">
    <property type="entry name" value="Thioesterase/thiol ester dehydrase-isomerase"/>
    <property type="match status" value="2"/>
</dbReference>
<evidence type="ECO:0000256" key="3">
    <source>
        <dbReference type="ARBA" id="ARBA00022801"/>
    </source>
</evidence>
<dbReference type="GO" id="GO:0047617">
    <property type="term" value="F:fatty acyl-CoA hydrolase activity"/>
    <property type="evidence" value="ECO:0007669"/>
    <property type="project" value="TreeGrafter"/>
</dbReference>
<dbReference type="FunFam" id="3.10.129.10:FF:000032">
    <property type="entry name" value="Acyl-CoA thioester hydrolase"/>
    <property type="match status" value="1"/>
</dbReference>
<evidence type="ECO:0000256" key="5">
    <source>
        <dbReference type="SAM" id="MobiDB-lite"/>
    </source>
</evidence>
<feature type="compositionally biased region" description="Polar residues" evidence="5">
    <location>
        <begin position="13"/>
        <end position="26"/>
    </location>
</feature>
<keyword evidence="2" id="KW-0677">Repeat</keyword>
<evidence type="ECO:0000256" key="4">
    <source>
        <dbReference type="ARBA" id="ARBA00022946"/>
    </source>
</evidence>
<keyword evidence="4" id="KW-0809">Transit peptide</keyword>
<dbReference type="InterPro" id="IPR033120">
    <property type="entry name" value="HOTDOG_ACOT"/>
</dbReference>
<dbReference type="AlphaFoldDB" id="A0AAN8EH58"/>
<evidence type="ECO:0000313" key="7">
    <source>
        <dbReference type="EMBL" id="KAK5953980.1"/>
    </source>
</evidence>
<keyword evidence="8" id="KW-1185">Reference proteome</keyword>
<evidence type="ECO:0000256" key="1">
    <source>
        <dbReference type="ARBA" id="ARBA00010458"/>
    </source>
</evidence>
<dbReference type="EMBL" id="JAKLMC020000010">
    <property type="protein sequence ID" value="KAK5953980.1"/>
    <property type="molecule type" value="Genomic_DNA"/>
</dbReference>
<name>A0AAN8EH58_9EURO</name>
<evidence type="ECO:0000256" key="2">
    <source>
        <dbReference type="ARBA" id="ARBA00022737"/>
    </source>
</evidence>
<feature type="region of interest" description="Disordered" evidence="5">
    <location>
        <begin position="1"/>
        <end position="36"/>
    </location>
</feature>
<dbReference type="Proteomes" id="UP001316803">
    <property type="component" value="Unassembled WGS sequence"/>
</dbReference>
<dbReference type="Gene3D" id="3.10.129.10">
    <property type="entry name" value="Hotdog Thioesterase"/>
    <property type="match status" value="2"/>
</dbReference>
<protein>
    <recommendedName>
        <fullName evidence="6">HotDog ACOT-type domain-containing protein</fullName>
    </recommendedName>
</protein>
<dbReference type="InterPro" id="IPR029069">
    <property type="entry name" value="HotDog_dom_sf"/>
</dbReference>
<accession>A0AAN8EH58</accession>
<feature type="domain" description="HotDog ACOT-type" evidence="6">
    <location>
        <begin position="241"/>
        <end position="362"/>
    </location>
</feature>
<gene>
    <name evidence="7" type="ORF">OHC33_005252</name>
</gene>
<organism evidence="7 8">
    <name type="scientific">Knufia fluminis</name>
    <dbReference type="NCBI Taxonomy" id="191047"/>
    <lineage>
        <taxon>Eukaryota</taxon>
        <taxon>Fungi</taxon>
        <taxon>Dikarya</taxon>
        <taxon>Ascomycota</taxon>
        <taxon>Pezizomycotina</taxon>
        <taxon>Eurotiomycetes</taxon>
        <taxon>Chaetothyriomycetidae</taxon>
        <taxon>Chaetothyriales</taxon>
        <taxon>Trichomeriaceae</taxon>
        <taxon>Knufia</taxon>
    </lineage>
</organism>
<dbReference type="PANTHER" id="PTHR12655:SF0">
    <property type="entry name" value="ACYL-COENZYME A THIOESTERASE 9, MITOCHONDRIAL"/>
    <property type="match status" value="1"/>
</dbReference>
<sequence length="409" mass="45331">MRVRKPWIEAFRESQQPGQGTGTSKQYPKPDTTPKTMKDSYVRIVLPLGQDPWLLDTYSNATGQLRTGALLMDLDAMAGVVAYKHTGEGVSTVTAAVDRISIQNPLHEICDLELSGQVTFATGRSSMEITLQVAKAPQPGQSVTPTDVFMTCSMTMVALDPVTKKPVNIAPLKVESPEDKALFAKGEENYKNKKALKGSHILSMPPNEEESAAIHKMWTENLAYADTNNPATQPSNTISMAKSNIHSTQISQPQYRNRYFRHHFMLFGGYLLKQTFELAFTCASAFSHSRVQFLNLDPSTFEEPVPVGSVLYIGARVTYTEPDSNGGTRIQVMVNTHVRNVEHAERKNTGTFFYSFHTGADIKVLPQTYSEFMMWVQGRRRAKTLNATLHADGRDTQVLTGASSSNVTE</sequence>
<evidence type="ECO:0000313" key="8">
    <source>
        <dbReference type="Proteomes" id="UP001316803"/>
    </source>
</evidence>
<feature type="domain" description="HotDog ACOT-type" evidence="6">
    <location>
        <begin position="35"/>
        <end position="162"/>
    </location>
</feature>
<evidence type="ECO:0000259" key="6">
    <source>
        <dbReference type="PROSITE" id="PS51770"/>
    </source>
</evidence>
<dbReference type="CDD" id="cd03442">
    <property type="entry name" value="BFIT_BACH"/>
    <property type="match status" value="2"/>
</dbReference>
<comment type="caution">
    <text evidence="7">The sequence shown here is derived from an EMBL/GenBank/DDBJ whole genome shotgun (WGS) entry which is preliminary data.</text>
</comment>
<dbReference type="PANTHER" id="PTHR12655">
    <property type="entry name" value="ACYL-COA THIOESTERASE"/>
    <property type="match status" value="1"/>
</dbReference>
<dbReference type="GO" id="GO:0005739">
    <property type="term" value="C:mitochondrion"/>
    <property type="evidence" value="ECO:0007669"/>
    <property type="project" value="TreeGrafter"/>
</dbReference>
<comment type="similarity">
    <text evidence="1">Belongs to the acyl coenzyme A hydrolase family.</text>
</comment>
<keyword evidence="3" id="KW-0378">Hydrolase</keyword>
<dbReference type="PROSITE" id="PS51770">
    <property type="entry name" value="HOTDOG_ACOT"/>
    <property type="match status" value="2"/>
</dbReference>
<dbReference type="GO" id="GO:0006637">
    <property type="term" value="P:acyl-CoA metabolic process"/>
    <property type="evidence" value="ECO:0007669"/>
    <property type="project" value="TreeGrafter"/>
</dbReference>
<feature type="compositionally biased region" description="Basic and acidic residues" evidence="5">
    <location>
        <begin position="1"/>
        <end position="12"/>
    </location>
</feature>
<proteinExistence type="inferred from homology"/>